<organism evidence="3">
    <name type="scientific">Schistosoma mansoni</name>
    <name type="common">Blood fluke</name>
    <dbReference type="NCBI Taxonomy" id="6183"/>
    <lineage>
        <taxon>Eukaryota</taxon>
        <taxon>Metazoa</taxon>
        <taxon>Spiralia</taxon>
        <taxon>Lophotrochozoa</taxon>
        <taxon>Platyhelminthes</taxon>
        <taxon>Trematoda</taxon>
        <taxon>Digenea</taxon>
        <taxon>Strigeidida</taxon>
        <taxon>Schistosomatoidea</taxon>
        <taxon>Schistosomatidae</taxon>
        <taxon>Schistosoma</taxon>
    </lineage>
</organism>
<dbReference type="Pfam" id="PF22669">
    <property type="entry name" value="Exo_endo_phos2"/>
    <property type="match status" value="1"/>
</dbReference>
<feature type="region of interest" description="Disordered" evidence="1">
    <location>
        <begin position="357"/>
        <end position="380"/>
    </location>
</feature>
<dbReference type="SMART" id="SM00128">
    <property type="entry name" value="IPPc"/>
    <property type="match status" value="1"/>
</dbReference>
<dbReference type="PANTHER" id="PTHR11200">
    <property type="entry name" value="INOSITOL 5-PHOSPHATASE"/>
    <property type="match status" value="1"/>
</dbReference>
<dbReference type="Gene3D" id="2.30.29.110">
    <property type="match status" value="1"/>
</dbReference>
<dbReference type="Gene3D" id="3.60.10.10">
    <property type="entry name" value="Endonuclease/exonuclease/phosphatase"/>
    <property type="match status" value="1"/>
</dbReference>
<sequence length="796" mass="91569">MAFGNTLSRTVQKYLNLHSLSASEQFSNNNKSERSQQIVSDKLSLMNCKLEASEDLCNVAFPVYVNEYGRHSSVIASVIKNQPSKQSAIFIFTRSQNSELNQTSLTLRDLILLNDEFSCEVDEPDHIYITGRRWLLNNCHQNNVSINEDLNHKTQHNASFKNNNSNINYDSESILIGHMNSFKHSNNNIQLKVENGKSQSRINNSYTSTQLTSLLLEFFNSNDTLEFYQIIIQYFIKSSNSLSVPELTLIQKNQIHFYLNDDLIQSADNLQDQFNWLNKYLDKDSFELASNLQDSYSLLVSDSSSINENKYDYLKPTSTCNKTNSCPSLDNSKLSAQNKYTKVKRHTSKRLFKVRRCQSSVSPPPTKLKSKPPKPMKKNSLAVSQNNWNNSSDSLAETCLTSPHSFSDLRFANDSWNKCRFTKPWNNILTNSTINYPKYRKISVFIGTWNVNGRNGSNLNLDDWLIPPEGQPPADLYVIGLQELDLRLKVITLNKTSSSGPEDLWIQQLEEALGGLLKPPTSKSNVTRQNETESIKNFAAHWFQYTGGGYIRIRRVRLAGIMMIVYISAKLSIHLRHDEISQHIVPTGVLNVLGNKGGVSLRLTIFNTSLCFVNCHLAAGKEKIDRRNQDFKEIVRKMSLLFPINPKRLPFPMKKSYISVHDVIFLFGDLNYRITGLDSDNVRRLVRQNNYVSLLKNDELSKELNSRKIFQGFREHKITFPPTYKFDINCQTYDSSEKYRIPAYCDRIIWFGRGCTPIAYRSHPNYICSDHKPISGYFLVEVSLFDTFRYDYYMDY</sequence>
<reference evidence="3" key="1">
    <citation type="submission" date="2019-11" db="UniProtKB">
        <authorList>
            <consortium name="WormBaseParasite"/>
        </authorList>
    </citation>
    <scope>IDENTIFICATION</scope>
    <source>
        <strain evidence="3">Puerto Rican</strain>
    </source>
</reference>
<proteinExistence type="predicted"/>
<dbReference type="GO" id="GO:0016020">
    <property type="term" value="C:membrane"/>
    <property type="evidence" value="ECO:0007669"/>
    <property type="project" value="TreeGrafter"/>
</dbReference>
<dbReference type="PANTHER" id="PTHR11200:SF300">
    <property type="entry name" value="TYPE II INOSITOL 1,4,5-TRISPHOSPHATE 5-PHOSPHATASE"/>
    <property type="match status" value="1"/>
</dbReference>
<dbReference type="InParanoid" id="A0A5K4ESV2"/>
<dbReference type="SUPFAM" id="SSF56219">
    <property type="entry name" value="DNase I-like"/>
    <property type="match status" value="1"/>
</dbReference>
<name>A0A5K4ESV2_SCHMA</name>
<feature type="compositionally biased region" description="Basic residues" evidence="1">
    <location>
        <begin position="368"/>
        <end position="377"/>
    </location>
</feature>
<dbReference type="GO" id="GO:0046856">
    <property type="term" value="P:phosphatidylinositol dephosphorylation"/>
    <property type="evidence" value="ECO:0007669"/>
    <property type="project" value="InterPro"/>
</dbReference>
<protein>
    <submittedName>
        <fullName evidence="3">Putative ocrl type II inositol 5-phosphatase</fullName>
    </submittedName>
</protein>
<dbReference type="WBParaSite" id="Smp_156740.2">
    <property type="protein sequence ID" value="Smp_156740.2"/>
    <property type="gene ID" value="Smp_156740"/>
</dbReference>
<dbReference type="STRING" id="6183.A0A5K4ESV2"/>
<feature type="domain" description="Inositol polyphosphate-related phosphatase" evidence="2">
    <location>
        <begin position="440"/>
        <end position="786"/>
    </location>
</feature>
<dbReference type="AlphaFoldDB" id="A0A5K4ESV2"/>
<dbReference type="InterPro" id="IPR046985">
    <property type="entry name" value="IP5"/>
</dbReference>
<dbReference type="ExpressionAtlas" id="A0A5K4ESV2">
    <property type="expression patterns" value="baseline"/>
</dbReference>
<evidence type="ECO:0000256" key="1">
    <source>
        <dbReference type="SAM" id="MobiDB-lite"/>
    </source>
</evidence>
<accession>A0A5K4ESV2</accession>
<dbReference type="InterPro" id="IPR000300">
    <property type="entry name" value="IPPc"/>
</dbReference>
<evidence type="ECO:0000313" key="3">
    <source>
        <dbReference type="WBParaSite" id="Smp_156740.2"/>
    </source>
</evidence>
<dbReference type="InterPro" id="IPR036691">
    <property type="entry name" value="Endo/exonu/phosph_ase_sf"/>
</dbReference>
<dbReference type="GO" id="GO:0004439">
    <property type="term" value="F:phosphatidylinositol-4,5-bisphosphate 5-phosphatase activity"/>
    <property type="evidence" value="ECO:0007669"/>
    <property type="project" value="TreeGrafter"/>
</dbReference>
<evidence type="ECO:0000259" key="2">
    <source>
        <dbReference type="SMART" id="SM00128"/>
    </source>
</evidence>